<keyword evidence="6 14" id="KW-0812">Transmembrane</keyword>
<dbReference type="EMBL" id="NCKV01004061">
    <property type="protein sequence ID" value="RWS25090.1"/>
    <property type="molecule type" value="Genomic_DNA"/>
</dbReference>
<evidence type="ECO:0000256" key="14">
    <source>
        <dbReference type="SAM" id="Phobius"/>
    </source>
</evidence>
<dbReference type="InterPro" id="IPR018154">
    <property type="entry name" value="TLV/ENV_coat_polyprotein"/>
</dbReference>
<dbReference type="OrthoDB" id="9633697at2759"/>
<dbReference type="AlphaFoldDB" id="A0A443SC72"/>
<evidence type="ECO:0000256" key="4">
    <source>
        <dbReference type="ARBA" id="ARBA00022511"/>
    </source>
</evidence>
<dbReference type="Gene3D" id="3.90.310.10">
    <property type="entry name" value="ENV polyprotein, receptor-binding domain"/>
    <property type="match status" value="1"/>
</dbReference>
<evidence type="ECO:0000256" key="10">
    <source>
        <dbReference type="ARBA" id="ARBA00023139"/>
    </source>
</evidence>
<dbReference type="GO" id="GO:0020002">
    <property type="term" value="C:host cell plasma membrane"/>
    <property type="evidence" value="ECO:0007669"/>
    <property type="project" value="UniProtKB-SubCell"/>
</dbReference>
<dbReference type="Proteomes" id="UP000288716">
    <property type="component" value="Unassembled WGS sequence"/>
</dbReference>
<reference evidence="15 16" key="1">
    <citation type="journal article" date="2018" name="Gigascience">
        <title>Genomes of trombidid mites reveal novel predicted allergens and laterally-transferred genes associated with secondary metabolism.</title>
        <authorList>
            <person name="Dong X."/>
            <person name="Chaisiri K."/>
            <person name="Xia D."/>
            <person name="Armstrong S.D."/>
            <person name="Fang Y."/>
            <person name="Donnelly M.J."/>
            <person name="Kadowaki T."/>
            <person name="McGarry J.W."/>
            <person name="Darby A.C."/>
            <person name="Makepeace B.L."/>
        </authorList>
    </citation>
    <scope>NUCLEOTIDE SEQUENCE [LARGE SCALE GENOMIC DNA]</scope>
    <source>
        <strain evidence="15">UoL-UT</strain>
    </source>
</reference>
<evidence type="ECO:0000256" key="6">
    <source>
        <dbReference type="ARBA" id="ARBA00022692"/>
    </source>
</evidence>
<dbReference type="Pfam" id="PF00429">
    <property type="entry name" value="TLV_coat"/>
    <property type="match status" value="1"/>
</dbReference>
<organism evidence="15 16">
    <name type="scientific">Leptotrombidium deliense</name>
    <dbReference type="NCBI Taxonomy" id="299467"/>
    <lineage>
        <taxon>Eukaryota</taxon>
        <taxon>Metazoa</taxon>
        <taxon>Ecdysozoa</taxon>
        <taxon>Arthropoda</taxon>
        <taxon>Chelicerata</taxon>
        <taxon>Arachnida</taxon>
        <taxon>Acari</taxon>
        <taxon>Acariformes</taxon>
        <taxon>Trombidiformes</taxon>
        <taxon>Prostigmata</taxon>
        <taxon>Anystina</taxon>
        <taxon>Parasitengona</taxon>
        <taxon>Trombiculoidea</taxon>
        <taxon>Trombiculidae</taxon>
        <taxon>Leptotrombidium</taxon>
    </lineage>
</organism>
<dbReference type="PANTHER" id="PTHR10424">
    <property type="entry name" value="VIRAL ENVELOPE PROTEIN"/>
    <property type="match status" value="1"/>
</dbReference>
<gene>
    <name evidence="15" type="ORF">B4U80_13125</name>
</gene>
<keyword evidence="16" id="KW-1185">Reference proteome</keyword>
<evidence type="ECO:0000256" key="9">
    <source>
        <dbReference type="ARBA" id="ARBA00023136"/>
    </source>
</evidence>
<evidence type="ECO:0000256" key="3">
    <source>
        <dbReference type="ARBA" id="ARBA00004563"/>
    </source>
</evidence>
<comment type="caution">
    <text evidence="15">The sequence shown here is derived from an EMBL/GenBank/DDBJ whole genome shotgun (WGS) entry which is preliminary data.</text>
</comment>
<accession>A0A443SC72</accession>
<dbReference type="STRING" id="299467.A0A443SC72"/>
<keyword evidence="7" id="KW-1043">Host membrane</keyword>
<keyword evidence="9 14" id="KW-0472">Membrane</keyword>
<dbReference type="InterPro" id="IPR008981">
    <property type="entry name" value="FMuLV_rcpt-bd"/>
</dbReference>
<feature type="transmembrane region" description="Helical" evidence="14">
    <location>
        <begin position="438"/>
        <end position="471"/>
    </location>
</feature>
<keyword evidence="13" id="KW-0449">Lipoprotein</keyword>
<keyword evidence="10" id="KW-0564">Palmitate</keyword>
<dbReference type="VEuPathDB" id="VectorBase:LDEU006950"/>
<comment type="subcellular location">
    <subcellularLocation>
        <location evidence="1">Host cell membrane</location>
        <topology evidence="1">Single-pass type I membrane protein</topology>
    </subcellularLocation>
    <subcellularLocation>
        <location evidence="2">Host endomembrane system</location>
        <topology evidence="2">Peripheral membrane protein</topology>
    </subcellularLocation>
    <subcellularLocation>
        <location evidence="3">Virion membrane</location>
        <topology evidence="3">Single-pass type I membrane protein</topology>
    </subcellularLocation>
</comment>
<keyword evidence="4" id="KW-1032">Host cell membrane</keyword>
<keyword evidence="12" id="KW-0325">Glycoprotein</keyword>
<dbReference type="SUPFAM" id="SSF49830">
    <property type="entry name" value="ENV polyprotein, receptor-binding domain"/>
    <property type="match status" value="1"/>
</dbReference>
<evidence type="ECO:0000256" key="11">
    <source>
        <dbReference type="ARBA" id="ARBA00023157"/>
    </source>
</evidence>
<evidence type="ECO:0000256" key="5">
    <source>
        <dbReference type="ARBA" id="ARBA00022581"/>
    </source>
</evidence>
<keyword evidence="5" id="KW-0945">Host-virus interaction</keyword>
<evidence type="ECO:0000256" key="2">
    <source>
        <dbReference type="ARBA" id="ARBA00004531"/>
    </source>
</evidence>
<sequence length="499" mass="54992">MDCSTRRRSFQDKIDKELVWSILLFLGTVTVNLALGLRLSPHQPQNCTWEVTSTKDGNVIIQKTTPEDPIFNLDLCDILQDEISVMLTRGGKMLGSSYHRYGCGNPSFERGIRTTPFYMCPSTGNLNWEGDHQYHCASWGCETIAPWTNHDNFLEVMRTATTSRDCQVGKCNPIRIIIKRWRPQENGGWELGRTWGLRLYVTGTDPGTEITIQKYCLRPVQNPTGPIRDLNPGLPPVQPPINKVTANNVAAKWTPAPMTVTLKNPLLTTLDSAFNFLNTTSPNLTIDCWLCLNPEPPYYVGIGANISVSQIRNISTKAMDSSLCPWGSTPKLTLGDLQGQGLCFSSTRFNLNHSPYKSSCSSTIVLKQASPNYLIPPKGVWFACTSGMTPCLNIWAIASPPSPELCITVHIIPQVYYYSGEGGTEHFETMTRFKRAPILVPILATIGIAGSTAIGASALIASILVPPALLLNPDQSLSMKNDCGKSQCIEPRTTHVSDK</sequence>
<dbReference type="GO" id="GO:0033645">
    <property type="term" value="C:host cell endomembrane system"/>
    <property type="evidence" value="ECO:0007669"/>
    <property type="project" value="UniProtKB-SubCell"/>
</dbReference>
<name>A0A443SC72_9ACAR</name>
<evidence type="ECO:0000256" key="7">
    <source>
        <dbReference type="ARBA" id="ARBA00022870"/>
    </source>
</evidence>
<proteinExistence type="predicted"/>
<protein>
    <submittedName>
        <fullName evidence="15">Endogenous retrovirus group S71 member 1 Env polyprotein-like protein</fullName>
    </submittedName>
</protein>
<evidence type="ECO:0000256" key="12">
    <source>
        <dbReference type="ARBA" id="ARBA00023180"/>
    </source>
</evidence>
<evidence type="ECO:0000256" key="13">
    <source>
        <dbReference type="ARBA" id="ARBA00023288"/>
    </source>
</evidence>
<evidence type="ECO:0000256" key="8">
    <source>
        <dbReference type="ARBA" id="ARBA00022989"/>
    </source>
</evidence>
<evidence type="ECO:0000256" key="1">
    <source>
        <dbReference type="ARBA" id="ARBA00004402"/>
    </source>
</evidence>
<evidence type="ECO:0000313" key="15">
    <source>
        <dbReference type="EMBL" id="RWS25090.1"/>
    </source>
</evidence>
<keyword evidence="8 14" id="KW-1133">Transmembrane helix</keyword>
<keyword evidence="11" id="KW-1015">Disulfide bond</keyword>
<dbReference type="PANTHER" id="PTHR10424:SF81">
    <property type="entry name" value="ERVV2 PROTEIN"/>
    <property type="match status" value="1"/>
</dbReference>
<evidence type="ECO:0000313" key="16">
    <source>
        <dbReference type="Proteomes" id="UP000288716"/>
    </source>
</evidence>